<dbReference type="InterPro" id="IPR017853">
    <property type="entry name" value="GH"/>
</dbReference>
<reference evidence="5" key="1">
    <citation type="submission" date="2023-01" db="EMBL/GenBank/DDBJ databases">
        <title>Genome assembly of the deep-sea coral Lophelia pertusa.</title>
        <authorList>
            <person name="Herrera S."/>
            <person name="Cordes E."/>
        </authorList>
    </citation>
    <scope>NUCLEOTIDE SEQUENCE</scope>
    <source>
        <strain evidence="5">USNM1676648</strain>
        <tissue evidence="5">Polyp</tissue>
    </source>
</reference>
<dbReference type="Proteomes" id="UP001163046">
    <property type="component" value="Unassembled WGS sequence"/>
</dbReference>
<protein>
    <submittedName>
        <fullName evidence="5">Uncharacterized protein</fullName>
    </submittedName>
</protein>
<dbReference type="OrthoDB" id="6065048at2759"/>
<evidence type="ECO:0000256" key="1">
    <source>
        <dbReference type="ARBA" id="ARBA00022801"/>
    </source>
</evidence>
<dbReference type="PANTHER" id="PTHR31297">
    <property type="entry name" value="GLUCAN ENDO-1,6-BETA-GLUCOSIDASE B"/>
    <property type="match status" value="1"/>
</dbReference>
<dbReference type="GO" id="GO:0005576">
    <property type="term" value="C:extracellular region"/>
    <property type="evidence" value="ECO:0007669"/>
    <property type="project" value="TreeGrafter"/>
</dbReference>
<keyword evidence="4" id="KW-0624">Polysaccharide degradation</keyword>
<dbReference type="Gene3D" id="3.20.20.80">
    <property type="entry name" value="Glycosidases"/>
    <property type="match status" value="1"/>
</dbReference>
<keyword evidence="6" id="KW-1185">Reference proteome</keyword>
<dbReference type="PANTHER" id="PTHR31297:SF41">
    <property type="entry name" value="ENDOGLUCANASE, PUTATIVE (AFU_ORTHOLOGUE AFUA_5G01830)-RELATED"/>
    <property type="match status" value="1"/>
</dbReference>
<evidence type="ECO:0000313" key="5">
    <source>
        <dbReference type="EMBL" id="KAJ7394060.1"/>
    </source>
</evidence>
<dbReference type="InterPro" id="IPR050386">
    <property type="entry name" value="Glycosyl_hydrolase_5"/>
</dbReference>
<evidence type="ECO:0000256" key="3">
    <source>
        <dbReference type="ARBA" id="ARBA00023295"/>
    </source>
</evidence>
<comment type="caution">
    <text evidence="5">The sequence shown here is derived from an EMBL/GenBank/DDBJ whole genome shotgun (WGS) entry which is preliminary data.</text>
</comment>
<evidence type="ECO:0000256" key="2">
    <source>
        <dbReference type="ARBA" id="ARBA00023277"/>
    </source>
</evidence>
<gene>
    <name evidence="5" type="ORF">OS493_003733</name>
</gene>
<accession>A0A9X0A6F1</accession>
<name>A0A9X0A6F1_9CNID</name>
<dbReference type="GO" id="GO:0009986">
    <property type="term" value="C:cell surface"/>
    <property type="evidence" value="ECO:0007669"/>
    <property type="project" value="TreeGrafter"/>
</dbReference>
<keyword evidence="3" id="KW-0326">Glycosidase</keyword>
<evidence type="ECO:0000313" key="6">
    <source>
        <dbReference type="Proteomes" id="UP001163046"/>
    </source>
</evidence>
<dbReference type="GO" id="GO:0008422">
    <property type="term" value="F:beta-glucosidase activity"/>
    <property type="evidence" value="ECO:0007669"/>
    <property type="project" value="TreeGrafter"/>
</dbReference>
<dbReference type="SUPFAM" id="SSF51445">
    <property type="entry name" value="(Trans)glycosidases"/>
    <property type="match status" value="1"/>
</dbReference>
<dbReference type="GO" id="GO:0009251">
    <property type="term" value="P:glucan catabolic process"/>
    <property type="evidence" value="ECO:0007669"/>
    <property type="project" value="TreeGrafter"/>
</dbReference>
<evidence type="ECO:0000256" key="4">
    <source>
        <dbReference type="ARBA" id="ARBA00023326"/>
    </source>
</evidence>
<dbReference type="AlphaFoldDB" id="A0A9X0A6F1"/>
<keyword evidence="2" id="KW-0119">Carbohydrate metabolism</keyword>
<dbReference type="EMBL" id="MU825397">
    <property type="protein sequence ID" value="KAJ7394060.1"/>
    <property type="molecule type" value="Genomic_DNA"/>
</dbReference>
<proteinExistence type="predicted"/>
<keyword evidence="1" id="KW-0378">Hydrolase</keyword>
<sequence>MEEDRKAYVAWWTAVAQQLKDKDYKLSFNLFTELGVDGCGKNCEQSLRRSNDKYNKWTSEVVRAIRGTGGKNVQPPLIVGSPGKTAKDLPKINQTIYSNDSVYDGRVAHLGLRAKQKLS</sequence>
<organism evidence="5 6">
    <name type="scientific">Desmophyllum pertusum</name>
    <dbReference type="NCBI Taxonomy" id="174260"/>
    <lineage>
        <taxon>Eukaryota</taxon>
        <taxon>Metazoa</taxon>
        <taxon>Cnidaria</taxon>
        <taxon>Anthozoa</taxon>
        <taxon>Hexacorallia</taxon>
        <taxon>Scleractinia</taxon>
        <taxon>Caryophylliina</taxon>
        <taxon>Caryophylliidae</taxon>
        <taxon>Desmophyllum</taxon>
    </lineage>
</organism>